<feature type="transmembrane region" description="Helical" evidence="2">
    <location>
        <begin position="2952"/>
        <end position="2972"/>
    </location>
</feature>
<feature type="region of interest" description="Disordered" evidence="1">
    <location>
        <begin position="2365"/>
        <end position="2409"/>
    </location>
</feature>
<evidence type="ECO:0000313" key="5">
    <source>
        <dbReference type="Proteomes" id="UP000601435"/>
    </source>
</evidence>
<proteinExistence type="predicted"/>
<gene>
    <name evidence="4" type="primary">GIP</name>
    <name evidence="4" type="ORF">SNEC2469_LOCUS12878</name>
</gene>
<accession>A0A812S3K9</accession>
<dbReference type="Gene3D" id="3.30.420.10">
    <property type="entry name" value="Ribonuclease H-like superfamily/Ribonuclease H"/>
    <property type="match status" value="1"/>
</dbReference>
<sequence>AYFIKLQRRSNQTLQEWSAEYLRAERRLTTTHGVTLPEKIRAWFFLRRSGVSKEQRQLILTNVGAENLNLEAVSKAMNFILGQDSRLEGRGDKWNKKVDHAHYQDELDGEDWPDVDATYYQDVGEEPPWLDADQAYYEDEASEDDCEEAWDVEEYDEIYAAYVDAKNRMNRMRQEPRQERRWKEAREEGPKQMPAKGGGSKAGHWARDCPAGEKKRRLDTHEVMMVMDADPTDGMDSHSRTYAMTPVYALDNDEDDDNQTCNRAVQDGGAASVLGSLLYVKRYLRHLLENGFPLDTLEVYACKKSFRYGNSATEAAGLCVMLPVVIGAKKRQVLTYIIGGSCPILFGRPVLEKLELTIDYKTGKMKWPGGPWQPISRGDRGEHQLVLAEDMATLLDETQDFEEILAPTDFETHVVFSKNLGYQAILGKTACPNEVYHTTLEKDHSLDDQSNEKDHSHNDQSNEKDHSRNDQSNEKDHGDEARQQPIAFDENPRTIPESATATASSPSPMWTLEEVVNAKQVPLSDKAMVKNLPKGKLHGFIASAAKEKKELKSAMDRAAHVSSADDKLVWEVFAGKGKLTASLKCQGAVTERFSTKEGWNLRRAKDRKKFLRRLRHEEPDEVVITPHSRLWSPTLEKQLAIAPGGWAQLCRQRQQDHDEILVFCALVFEVQRRGGRHAHLEHPWTSRAWKTKAFHRLPGMPTYVDQCMYGALTRDGGCPLKKSTCILTTKRSVHEGLHCECDGSHDHGREQGHAQHEDNEPPDLMAKKFAELIVQDGVVEDALPIDEGIEAADVEMEQATGQEAQEEPEVTKANQSLKQQVGRQAFGYVARLHKNLGHPSPTVLARMLEEVQATENVITCAKNYLCAACLKRKKPAGVPPASGIEGREFNERLMLDSAWIDTDDGRMCVLTIMCQATRFVTIRVLASEQSKEPLKGLERAWIKHFGVPKIIRIDEAKGWSATLIREWCSDHGVELEIAPAEAHSWLGAVERRHQVVRRSLELYMEDRQDRTRTGLREAAIFVPGQINLLSSVKGFSPAQWVLGKTPANSFSLTNEIFNPAAPDAEDDAGAFAANQRRRTAAQIAFLKADTDLRLRRAMNRNYREGDQAMPKVGQKVFFWRIQGAGILQKNRWRGPARVVAVETDDGGKERVIWLAHGTSLLRCAPHQVRPVIEDTGYNVVSDPGAAMEALQELKARSTTQFKDITASEPILEDNVDEHLSDYELSLPDDNSHPGDADEETERPLPPLPGVVELAFQDVLSRQRPVTRRISTAEPEPEQLDADVPPDKRARLDPARPPCAPHHVRPDPTHPPGAASSSSPATAAASARPEDTPVPEDDEELYVDAYVVDTADNDFPEGWAVVDGEVAIDEAWLARVEAKEKHMNVEQRAAIVQAKRTELESYFSNQVWQFAEDGENRAGRTVSARWVLSWKEPENGGPPKAKARLVLRGFEDPDLMNRELAMGGVLRKIVVKLPADCGPLLGAGPQPTYMRMLKSAYVLADAPRLWWREADRRLRRGGWERHPLDRCFYLLFTKDRVLTAALVLHVDDLLVAGDGQNTEFKAAIATLKKIFDFGKWQELHDKGPILYCGGKLERDAAGIHLGYADYLKKVAPVTVPRAKEKKSLQARDVGKLRGLIGALQWPAGQGLPALSASLSIQAASINQADTNLVNELNKTLRFAKAQHSYRITMGKVFGDLNDLCLVVFSDAAFAVRPDGSSQGGLLVVMTSKKVPQASKGVPQQPCSRSAGVATALDELVMVKSMVSLMMDPHQDPRAPETAQWPGSSVAVIDAKALYDALKKPGFTSAQDKRTAIEILCVQDELKRLGTTLRWASSERMLADGLTKVGSRQELADTMMSGRLSLVFDKDFVAAKKKTKEERERAQRASGGQYGSRIAQHISMVLLAQAANGVDGKTLDNGNHATYYTDLFLGLLFLQFTFMLAYVLYKIVSYVTAATTARTRPVRTTADATTQTTGRDQDTKLYHLNAMTRQYQNELDEYREYTAQLKAENTGLWRQLEDCRHERDALRHRPQPGVPQRVWLTPKGQCFHPDENCGHLRGLRKPVDAWIPLLCRSKFCVAVTGSQREGLSSRTARAMEAKGPMAKRLDGSHDAPPITQLTVIVVLPYLWAERCQTVELQSGGLFNFGLCSLGNGAKVGEGFPLEECSRGMDCVGLAFRGTYNLLEVFFHSSILVKNERAGTRYSLQLNTCRSDPSVKSFASELRLQTFISRNHLWGPQKAISTSDGFRHCPQARGFKFDDGASNFSRPVNCSTPGANAADPFFDKQARGIEAPEELVQVGLFWIFFRLAIAAAPQLVIVVMGSRLPRDVCHAIPDAVVASPGYVRSYSGAAMPGRVLCCLSAVAVAPSLRPPTGGNTEDKQDASGSEAKEGFKAETISSKEEGSEREEGSKVEKTMDELLRKMAERPADAALQLRGLKAIRGRGGSSADPHLAAAAIVAAMQAHPEDGALQLEACRAALALIFLDCEDILMEHELIAPVRAAIRSHSADHRLFDAAVGVLFWMYGSASLSNSHIASEALLRDEDAAIVALLVARLQGLAEARDPLEAAASAEMIAKLLNCYCLGREEAGRAVVAAGTVPKVLACLEVLQDSEGFQLQGCRLLNNLAVRPPEVKEELLRAGAVGGLGAALQRALAVEGSRSVYWCCGALGSLGGGISEDLRQKLQNSDAIDAVCRVLRQDRTDRATRSRAVAFLLHLAELPSARPILAEAEAVEALLLTGVRHDEVFGSAAAALAYFPANRVSQKVGLTEVPGEDCQPLLEAAAIRRVTVLGLLKDTVLPLADVILDVVNFIDFVGRRYFLWMACLLCGLVFNGVASAILQQGSPGRSMMNFFTFGTFGQLAEAVESYAKGVKTETLLRQKMVEGLESVLSLLVTADALAVAGNLADVPELSPASGTLKWASVGLSVACLSLLAHDLDKKAIHEHEELAHLRPMSSLKILAFHVSEVLAALVVVLFASATRPWGLPCLAAAVALSALILHFRASQSLEGNWIVTTDNADKGDKVCIAGGHVFMAGQDFALELKANGVSALVKTGMADFSASLEDECDVMIWSAGRYAIGNAAVIMWPVKHLCRQEAALLHEAGWTGPGRCAGLIRCFAFFVIYVPFNLVLNVTTFLSPSLLRQLALLRLAAFLVAWIAVVYQAHFSPDFADEIVTPHNIALCSLAAVGLLLHFVLLREQVQAGRFSHARLLGQPDSGEGEARSLLAAEGHP</sequence>
<feature type="domain" description="Integrase catalytic" evidence="3">
    <location>
        <begin position="876"/>
        <end position="1054"/>
    </location>
</feature>
<evidence type="ECO:0000313" key="4">
    <source>
        <dbReference type="EMBL" id="CAE7460669.1"/>
    </source>
</evidence>
<evidence type="ECO:0000256" key="1">
    <source>
        <dbReference type="SAM" id="MobiDB-lite"/>
    </source>
</evidence>
<dbReference type="Gene3D" id="1.25.10.10">
    <property type="entry name" value="Leucine-rich Repeat Variant"/>
    <property type="match status" value="1"/>
</dbReference>
<dbReference type="SUPFAM" id="SSF48371">
    <property type="entry name" value="ARM repeat"/>
    <property type="match status" value="1"/>
</dbReference>
<feature type="region of interest" description="Disordered" evidence="1">
    <location>
        <begin position="172"/>
        <end position="212"/>
    </location>
</feature>
<feature type="transmembrane region" description="Helical" evidence="2">
    <location>
        <begin position="3140"/>
        <end position="3160"/>
    </location>
</feature>
<comment type="caution">
    <text evidence="4">The sequence shown here is derived from an EMBL/GenBank/DDBJ whole genome shotgun (WGS) entry which is preliminary data.</text>
</comment>
<keyword evidence="2" id="KW-1133">Transmembrane helix</keyword>
<dbReference type="SUPFAM" id="SSF53098">
    <property type="entry name" value="Ribonuclease H-like"/>
    <property type="match status" value="1"/>
</dbReference>
<feature type="non-terminal residue" evidence="4">
    <location>
        <position position="1"/>
    </location>
</feature>
<feature type="region of interest" description="Disordered" evidence="1">
    <location>
        <begin position="444"/>
        <end position="507"/>
    </location>
</feature>
<feature type="region of interest" description="Disordered" evidence="1">
    <location>
        <begin position="1223"/>
        <end position="1248"/>
    </location>
</feature>
<keyword evidence="2" id="KW-0472">Membrane</keyword>
<feature type="compositionally biased region" description="Low complexity" evidence="1">
    <location>
        <begin position="494"/>
        <end position="507"/>
    </location>
</feature>
<feature type="compositionally biased region" description="Basic and acidic residues" evidence="1">
    <location>
        <begin position="1284"/>
        <end position="1293"/>
    </location>
</feature>
<keyword evidence="5" id="KW-1185">Reference proteome</keyword>
<organism evidence="4 5">
    <name type="scientific">Symbiodinium necroappetens</name>
    <dbReference type="NCBI Taxonomy" id="1628268"/>
    <lineage>
        <taxon>Eukaryota</taxon>
        <taxon>Sar</taxon>
        <taxon>Alveolata</taxon>
        <taxon>Dinophyceae</taxon>
        <taxon>Suessiales</taxon>
        <taxon>Symbiodiniaceae</taxon>
        <taxon>Symbiodinium</taxon>
    </lineage>
</organism>
<feature type="transmembrane region" description="Helical" evidence="2">
    <location>
        <begin position="3172"/>
        <end position="3191"/>
    </location>
</feature>
<dbReference type="EMBL" id="CAJNJA010020487">
    <property type="protein sequence ID" value="CAE7460669.1"/>
    <property type="molecule type" value="Genomic_DNA"/>
</dbReference>
<protein>
    <submittedName>
        <fullName evidence="4">GIP protein</fullName>
    </submittedName>
</protein>
<evidence type="ECO:0000256" key="2">
    <source>
        <dbReference type="SAM" id="Phobius"/>
    </source>
</evidence>
<reference evidence="4" key="1">
    <citation type="submission" date="2021-02" db="EMBL/GenBank/DDBJ databases">
        <authorList>
            <person name="Dougan E. K."/>
            <person name="Rhodes N."/>
            <person name="Thang M."/>
            <person name="Chan C."/>
        </authorList>
    </citation>
    <scope>NUCLEOTIDE SEQUENCE</scope>
</reference>
<dbReference type="Proteomes" id="UP000601435">
    <property type="component" value="Unassembled WGS sequence"/>
</dbReference>
<dbReference type="InterPro" id="IPR016024">
    <property type="entry name" value="ARM-type_fold"/>
</dbReference>
<dbReference type="PROSITE" id="PS50994">
    <property type="entry name" value="INTEGRASE"/>
    <property type="match status" value="1"/>
</dbReference>
<dbReference type="OrthoDB" id="441589at2759"/>
<dbReference type="GO" id="GO:0015074">
    <property type="term" value="P:DNA integration"/>
    <property type="evidence" value="ECO:0007669"/>
    <property type="project" value="InterPro"/>
</dbReference>
<feature type="region of interest" description="Disordered" evidence="1">
    <location>
        <begin position="1262"/>
        <end position="1336"/>
    </location>
</feature>
<name>A0A812S3K9_9DINO</name>
<feature type="compositionally biased region" description="Basic and acidic residues" evidence="1">
    <location>
        <begin position="2373"/>
        <end position="2409"/>
    </location>
</feature>
<dbReference type="InterPro" id="IPR001584">
    <property type="entry name" value="Integrase_cat-core"/>
</dbReference>
<dbReference type="InterPro" id="IPR011989">
    <property type="entry name" value="ARM-like"/>
</dbReference>
<dbReference type="InterPro" id="IPR036397">
    <property type="entry name" value="RNaseH_sf"/>
</dbReference>
<keyword evidence="2" id="KW-0812">Transmembrane</keyword>
<dbReference type="InterPro" id="IPR012337">
    <property type="entry name" value="RNaseH-like_sf"/>
</dbReference>
<dbReference type="GO" id="GO:0003676">
    <property type="term" value="F:nucleic acid binding"/>
    <property type="evidence" value="ECO:0007669"/>
    <property type="project" value="InterPro"/>
</dbReference>
<evidence type="ECO:0000259" key="3">
    <source>
        <dbReference type="PROSITE" id="PS50994"/>
    </source>
</evidence>
<feature type="compositionally biased region" description="Basic and acidic residues" evidence="1">
    <location>
        <begin position="444"/>
        <end position="482"/>
    </location>
</feature>
<feature type="compositionally biased region" description="Basic and acidic residues" evidence="1">
    <location>
        <begin position="172"/>
        <end position="190"/>
    </location>
</feature>
<feature type="transmembrane region" description="Helical" evidence="2">
    <location>
        <begin position="2814"/>
        <end position="2835"/>
    </location>
</feature>
<feature type="compositionally biased region" description="Low complexity" evidence="1">
    <location>
        <begin position="1313"/>
        <end position="1326"/>
    </location>
</feature>